<proteinExistence type="inferred from homology"/>
<feature type="domain" description="Lipoyl-binding" evidence="5">
    <location>
        <begin position="24"/>
        <end position="106"/>
    </location>
</feature>
<evidence type="ECO:0000313" key="6">
    <source>
        <dbReference type="EMBL" id="TDY04297.1"/>
    </source>
</evidence>
<dbReference type="InterPro" id="IPR000089">
    <property type="entry name" value="Biotin_lipoyl"/>
</dbReference>
<evidence type="ECO:0000256" key="4">
    <source>
        <dbReference type="PIRSR" id="PIRSR617453-50"/>
    </source>
</evidence>
<dbReference type="NCBIfam" id="TIGR00527">
    <property type="entry name" value="gcvH"/>
    <property type="match status" value="1"/>
</dbReference>
<comment type="similarity">
    <text evidence="1 3">Belongs to the GcvH family.</text>
</comment>
<dbReference type="PROSITE" id="PS50968">
    <property type="entry name" value="BIOTINYL_LIPOYL"/>
    <property type="match status" value="1"/>
</dbReference>
<dbReference type="RefSeq" id="WP_134081086.1">
    <property type="nucleotide sequence ID" value="NZ_SOQX01000001.1"/>
</dbReference>
<accession>A0A4R8J1U5</accession>
<evidence type="ECO:0000256" key="1">
    <source>
        <dbReference type="ARBA" id="ARBA00009249"/>
    </source>
</evidence>
<dbReference type="InterPro" id="IPR033753">
    <property type="entry name" value="GCV_H/Fam206"/>
</dbReference>
<dbReference type="OrthoDB" id="9796712at2"/>
<dbReference type="EMBL" id="SOQX01000001">
    <property type="protein sequence ID" value="TDY04297.1"/>
    <property type="molecule type" value="Genomic_DNA"/>
</dbReference>
<evidence type="ECO:0000256" key="3">
    <source>
        <dbReference type="HAMAP-Rule" id="MF_00272"/>
    </source>
</evidence>
<dbReference type="PROSITE" id="PS00189">
    <property type="entry name" value="LIPOYL"/>
    <property type="match status" value="1"/>
</dbReference>
<dbReference type="InterPro" id="IPR002930">
    <property type="entry name" value="GCV_H"/>
</dbReference>
<name>A0A4R8J1U5_9GAMM</name>
<dbReference type="InterPro" id="IPR017453">
    <property type="entry name" value="GCV_H_sub"/>
</dbReference>
<dbReference type="GO" id="GO:0005829">
    <property type="term" value="C:cytosol"/>
    <property type="evidence" value="ECO:0007669"/>
    <property type="project" value="TreeGrafter"/>
</dbReference>
<dbReference type="NCBIfam" id="NF002270">
    <property type="entry name" value="PRK01202.1"/>
    <property type="match status" value="1"/>
</dbReference>
<comment type="caution">
    <text evidence="6">The sequence shown here is derived from an EMBL/GenBank/DDBJ whole genome shotgun (WGS) entry which is preliminary data.</text>
</comment>
<keyword evidence="2 3" id="KW-0450">Lipoyl</keyword>
<dbReference type="SUPFAM" id="SSF51230">
    <property type="entry name" value="Single hybrid motif"/>
    <property type="match status" value="1"/>
</dbReference>
<dbReference type="GO" id="GO:0019464">
    <property type="term" value="P:glycine decarboxylation via glycine cleavage system"/>
    <property type="evidence" value="ECO:0007669"/>
    <property type="project" value="UniProtKB-UniRule"/>
</dbReference>
<sequence>MSNIPQELRFTKSHEWVKREEDGTLVIGITDHAQQLLGDLVFVEVPEAGSSFKDSDDCAVIESVKAASDVYCPVAGEVIESNEALADAPETINNDPYGDGWIFKLKPEDEGAYDGLMDADAYAEVVAEDEH</sequence>
<comment type="function">
    <text evidence="3">The glycine cleavage system catalyzes the degradation of glycine. The H protein shuttles the methylamine group of glycine from the P protein to the T protein.</text>
</comment>
<dbReference type="GO" id="GO:0009249">
    <property type="term" value="P:protein lipoylation"/>
    <property type="evidence" value="ECO:0007669"/>
    <property type="project" value="TreeGrafter"/>
</dbReference>
<dbReference type="CDD" id="cd06848">
    <property type="entry name" value="GCS_H"/>
    <property type="match status" value="1"/>
</dbReference>
<dbReference type="InterPro" id="IPR011053">
    <property type="entry name" value="Single_hybrid_motif"/>
</dbReference>
<dbReference type="GO" id="GO:0005960">
    <property type="term" value="C:glycine cleavage complex"/>
    <property type="evidence" value="ECO:0007669"/>
    <property type="project" value="InterPro"/>
</dbReference>
<dbReference type="Pfam" id="PF01597">
    <property type="entry name" value="GCV_H"/>
    <property type="match status" value="1"/>
</dbReference>
<dbReference type="InterPro" id="IPR003016">
    <property type="entry name" value="2-oxoA_DH_lipoyl-BS"/>
</dbReference>
<reference evidence="6 7" key="1">
    <citation type="submission" date="2019-03" db="EMBL/GenBank/DDBJ databases">
        <title>Genomic Encyclopedia of Type Strains, Phase IV (KMG-IV): sequencing the most valuable type-strain genomes for metagenomic binning, comparative biology and taxonomic classification.</title>
        <authorList>
            <person name="Goeker M."/>
        </authorList>
    </citation>
    <scope>NUCLEOTIDE SEQUENCE [LARGE SCALE GENOMIC DNA]</scope>
    <source>
        <strain evidence="6 7">DSM 16326</strain>
    </source>
</reference>
<organism evidence="6 7">
    <name type="scientific">Thiohalophilus thiocyanatoxydans</name>
    <dbReference type="NCBI Taxonomy" id="381308"/>
    <lineage>
        <taxon>Bacteria</taxon>
        <taxon>Pseudomonadati</taxon>
        <taxon>Pseudomonadota</taxon>
        <taxon>Gammaproteobacteria</taxon>
        <taxon>Thiohalomonadales</taxon>
        <taxon>Thiohalophilaceae</taxon>
        <taxon>Thiohalophilus</taxon>
    </lineage>
</organism>
<dbReference type="Gene3D" id="2.40.50.100">
    <property type="match status" value="1"/>
</dbReference>
<protein>
    <recommendedName>
        <fullName evidence="3">Glycine cleavage system H protein</fullName>
    </recommendedName>
</protein>
<comment type="subunit">
    <text evidence="3">The glycine cleavage system is composed of four proteins: P, T, L and H.</text>
</comment>
<dbReference type="HAMAP" id="MF_00272">
    <property type="entry name" value="GcvH"/>
    <property type="match status" value="1"/>
</dbReference>
<comment type="cofactor">
    <cofactor evidence="3">
        <name>(R)-lipoate</name>
        <dbReference type="ChEBI" id="CHEBI:83088"/>
    </cofactor>
    <text evidence="3">Binds 1 lipoyl cofactor covalently.</text>
</comment>
<dbReference type="PANTHER" id="PTHR11715">
    <property type="entry name" value="GLYCINE CLEAVAGE SYSTEM H PROTEIN"/>
    <property type="match status" value="1"/>
</dbReference>
<evidence type="ECO:0000259" key="5">
    <source>
        <dbReference type="PROSITE" id="PS50968"/>
    </source>
</evidence>
<dbReference type="Proteomes" id="UP000294914">
    <property type="component" value="Unassembled WGS sequence"/>
</dbReference>
<dbReference type="PANTHER" id="PTHR11715:SF3">
    <property type="entry name" value="GLYCINE CLEAVAGE SYSTEM H PROTEIN-RELATED"/>
    <property type="match status" value="1"/>
</dbReference>
<evidence type="ECO:0000256" key="2">
    <source>
        <dbReference type="ARBA" id="ARBA00022823"/>
    </source>
</evidence>
<gene>
    <name evidence="3" type="primary">gcvH</name>
    <name evidence="6" type="ORF">EDC23_0672</name>
</gene>
<dbReference type="AlphaFoldDB" id="A0A4R8J1U5"/>
<feature type="modified residue" description="N6-lipoyllysine" evidence="3 4">
    <location>
        <position position="65"/>
    </location>
</feature>
<keyword evidence="7" id="KW-1185">Reference proteome</keyword>
<evidence type="ECO:0000313" key="7">
    <source>
        <dbReference type="Proteomes" id="UP000294914"/>
    </source>
</evidence>